<evidence type="ECO:0000259" key="2">
    <source>
        <dbReference type="SMART" id="SM01115"/>
    </source>
</evidence>
<proteinExistence type="predicted"/>
<feature type="domain" description="CWF21" evidence="2">
    <location>
        <begin position="159"/>
        <end position="204"/>
    </location>
</feature>
<evidence type="ECO:0000313" key="3">
    <source>
        <dbReference type="EMBL" id="THH07451.1"/>
    </source>
</evidence>
<sequence length="223" mass="26055">MGQCFHFKGLRRARVRRAQDARSRFCMDGYGHGKSAYFSRASALRTYNFNETQAQYARCAAQQRFRTLRENLATRRHKLSQAKLYQVLPTFPSPPTHFLYHVQRDWAYYTSREVWKSTVCAIHSFNTDWILNSGTNGYVVCSLSTLRVRETPADHQTILEHERKRKLEIKYLELQLELEEKEIDEDETEKQVTAPRERLSLTMAAVPTSAKSLKMHDTQSCGR</sequence>
<keyword evidence="4" id="KW-1185">Reference proteome</keyword>
<keyword evidence="1" id="KW-0175">Coiled coil</keyword>
<dbReference type="CDD" id="cd21372">
    <property type="entry name" value="cwf21_CWC21-like"/>
    <property type="match status" value="1"/>
</dbReference>
<accession>A0A4S4L8U6</accession>
<gene>
    <name evidence="3" type="ORF">EW146_g9314</name>
</gene>
<dbReference type="GO" id="GO:0005634">
    <property type="term" value="C:nucleus"/>
    <property type="evidence" value="ECO:0007669"/>
    <property type="project" value="UniProtKB-ARBA"/>
</dbReference>
<organism evidence="3 4">
    <name type="scientific">Bondarzewia mesenterica</name>
    <dbReference type="NCBI Taxonomy" id="1095465"/>
    <lineage>
        <taxon>Eukaryota</taxon>
        <taxon>Fungi</taxon>
        <taxon>Dikarya</taxon>
        <taxon>Basidiomycota</taxon>
        <taxon>Agaricomycotina</taxon>
        <taxon>Agaricomycetes</taxon>
        <taxon>Russulales</taxon>
        <taxon>Bondarzewiaceae</taxon>
        <taxon>Bondarzewia</taxon>
    </lineage>
</organism>
<dbReference type="AlphaFoldDB" id="A0A4S4L8U6"/>
<protein>
    <recommendedName>
        <fullName evidence="2">CWF21 domain-containing protein</fullName>
    </recommendedName>
</protein>
<dbReference type="InterPro" id="IPR013170">
    <property type="entry name" value="mRNA_splic_Cwf21_dom"/>
</dbReference>
<comment type="caution">
    <text evidence="3">The sequence shown here is derived from an EMBL/GenBank/DDBJ whole genome shotgun (WGS) entry which is preliminary data.</text>
</comment>
<dbReference type="SMART" id="SM01115">
    <property type="entry name" value="cwf21"/>
    <property type="match status" value="1"/>
</dbReference>
<feature type="coiled-coil region" evidence="1">
    <location>
        <begin position="164"/>
        <end position="191"/>
    </location>
</feature>
<reference evidence="3 4" key="1">
    <citation type="submission" date="2019-02" db="EMBL/GenBank/DDBJ databases">
        <title>Genome sequencing of the rare red list fungi Bondarzewia mesenterica.</title>
        <authorList>
            <person name="Buettner E."/>
            <person name="Kellner H."/>
        </authorList>
    </citation>
    <scope>NUCLEOTIDE SEQUENCE [LARGE SCALE GENOMIC DNA]</scope>
    <source>
        <strain evidence="3 4">DSM 108281</strain>
    </source>
</reference>
<dbReference type="Pfam" id="PF08312">
    <property type="entry name" value="cwf21"/>
    <property type="match status" value="1"/>
</dbReference>
<name>A0A4S4L8U6_9AGAM</name>
<evidence type="ECO:0000256" key="1">
    <source>
        <dbReference type="SAM" id="Coils"/>
    </source>
</evidence>
<dbReference type="EMBL" id="SGPL01000777">
    <property type="protein sequence ID" value="THH07451.1"/>
    <property type="molecule type" value="Genomic_DNA"/>
</dbReference>
<dbReference type="OrthoDB" id="10267305at2759"/>
<evidence type="ECO:0000313" key="4">
    <source>
        <dbReference type="Proteomes" id="UP000310158"/>
    </source>
</evidence>
<dbReference type="Proteomes" id="UP000310158">
    <property type="component" value="Unassembled WGS sequence"/>
</dbReference>